<dbReference type="PANTHER" id="PTHR30023">
    <property type="entry name" value="D-ALANYL-D-ALANINE CARBOXYPEPTIDASE"/>
    <property type="match status" value="1"/>
</dbReference>
<dbReference type="OrthoDB" id="9802627at2"/>
<dbReference type="Pfam" id="PF02113">
    <property type="entry name" value="Peptidase_S13"/>
    <property type="match status" value="1"/>
</dbReference>
<evidence type="ECO:0000256" key="3">
    <source>
        <dbReference type="SAM" id="SignalP"/>
    </source>
</evidence>
<dbReference type="AlphaFoldDB" id="A0A5B8RW59"/>
<proteinExistence type="inferred from homology"/>
<dbReference type="PRINTS" id="PR00922">
    <property type="entry name" value="DADACBPTASE3"/>
</dbReference>
<dbReference type="RefSeq" id="WP_146912517.1">
    <property type="nucleotide sequence ID" value="NZ_CP042344.1"/>
</dbReference>
<keyword evidence="5" id="KW-1185">Reference proteome</keyword>
<dbReference type="Proteomes" id="UP000321199">
    <property type="component" value="Chromosome"/>
</dbReference>
<organism evidence="4 5">
    <name type="scientific">Comamonas flocculans</name>
    <dbReference type="NCBI Taxonomy" id="2597701"/>
    <lineage>
        <taxon>Bacteria</taxon>
        <taxon>Pseudomonadati</taxon>
        <taxon>Pseudomonadota</taxon>
        <taxon>Betaproteobacteria</taxon>
        <taxon>Burkholderiales</taxon>
        <taxon>Comamonadaceae</taxon>
        <taxon>Comamonas</taxon>
    </lineage>
</organism>
<dbReference type="NCBIfam" id="TIGR00666">
    <property type="entry name" value="PBP4"/>
    <property type="match status" value="1"/>
</dbReference>
<evidence type="ECO:0000256" key="1">
    <source>
        <dbReference type="ARBA" id="ARBA00006096"/>
    </source>
</evidence>
<keyword evidence="2 4" id="KW-0378">Hydrolase</keyword>
<evidence type="ECO:0000313" key="5">
    <source>
        <dbReference type="Proteomes" id="UP000321199"/>
    </source>
</evidence>
<feature type="signal peptide" evidence="3">
    <location>
        <begin position="1"/>
        <end position="27"/>
    </location>
</feature>
<protein>
    <submittedName>
        <fullName evidence="4">D-alanyl-D-alanine carboxypeptidase/D-alanyl-D-alanine-endopeptidase</fullName>
        <ecNumber evidence="4">3.4.16.4</ecNumber>
    </submittedName>
</protein>
<dbReference type="EMBL" id="CP042344">
    <property type="protein sequence ID" value="QEA12924.1"/>
    <property type="molecule type" value="Genomic_DNA"/>
</dbReference>
<dbReference type="EC" id="3.4.16.4" evidence="4"/>
<keyword evidence="3" id="KW-0732">Signal</keyword>
<dbReference type="GO" id="GO:0006508">
    <property type="term" value="P:proteolysis"/>
    <property type="evidence" value="ECO:0007669"/>
    <property type="project" value="InterPro"/>
</dbReference>
<accession>A0A5B8RW59</accession>
<gene>
    <name evidence="4" type="primary">dacB</name>
    <name evidence="4" type="ORF">FOZ74_07715</name>
</gene>
<keyword evidence="4" id="KW-0121">Carboxypeptidase</keyword>
<dbReference type="InterPro" id="IPR000667">
    <property type="entry name" value="Peptidase_S13"/>
</dbReference>
<name>A0A5B8RW59_9BURK</name>
<keyword evidence="4" id="KW-0645">Protease</keyword>
<dbReference type="InterPro" id="IPR012338">
    <property type="entry name" value="Beta-lactam/transpept-like"/>
</dbReference>
<dbReference type="GO" id="GO:0000270">
    <property type="term" value="P:peptidoglycan metabolic process"/>
    <property type="evidence" value="ECO:0007669"/>
    <property type="project" value="TreeGrafter"/>
</dbReference>
<dbReference type="Gene3D" id="3.40.710.10">
    <property type="entry name" value="DD-peptidase/beta-lactamase superfamily"/>
    <property type="match status" value="1"/>
</dbReference>
<dbReference type="KEGG" id="cof:FOZ74_07715"/>
<feature type="chain" id="PRO_5022928009" evidence="3">
    <location>
        <begin position="28"/>
        <end position="488"/>
    </location>
</feature>
<dbReference type="SUPFAM" id="SSF56601">
    <property type="entry name" value="beta-lactamase/transpeptidase-like"/>
    <property type="match status" value="1"/>
</dbReference>
<dbReference type="Gene3D" id="3.50.80.20">
    <property type="entry name" value="D-Ala-D-Ala carboxypeptidase C, peptidase S13"/>
    <property type="match status" value="1"/>
</dbReference>
<dbReference type="GO" id="GO:0009002">
    <property type="term" value="F:serine-type D-Ala-D-Ala carboxypeptidase activity"/>
    <property type="evidence" value="ECO:0007669"/>
    <property type="project" value="UniProtKB-EC"/>
</dbReference>
<dbReference type="PANTHER" id="PTHR30023:SF0">
    <property type="entry name" value="PENICILLIN-SENSITIVE CARBOXYPEPTIDASE A"/>
    <property type="match status" value="1"/>
</dbReference>
<comment type="similarity">
    <text evidence="1">Belongs to the peptidase S13 family.</text>
</comment>
<reference evidence="4 5" key="1">
    <citation type="submission" date="2019-07" db="EMBL/GenBank/DDBJ databases">
        <title>Complete genome sequence of Comamonas sp. NLF 7-7 isolated from livestock.</title>
        <authorList>
            <person name="Kim D.H."/>
            <person name="Kim J.G."/>
        </authorList>
    </citation>
    <scope>NUCLEOTIDE SEQUENCE [LARGE SCALE GENOMIC DNA]</scope>
    <source>
        <strain evidence="4 5">NLF 7-7</strain>
    </source>
</reference>
<sequence length="488" mass="51231">MSRFLPLLRLALLASCCLAGGAGFASAPAPTPAEPVHAGAQAALPAPVLAALQRAKVAPEALSAVVLPVQGESGRLLWQGELLRNPASVMKLVTTYAALELLGPAYTWQTPVYVDGQMHGDTLRGSVYIQGRGDPKLVVERVWLLLRRLQAQGIRKIDGDIVLDRSAFVLEPHDAGEFDGEPWRPYNVAPDALLVNFNALTLDFIPDVAAGVARIGHEPPLAGMEIPATVPLAAPGSACGDWRAQLQADFAQPGRITLAGSYPAACGERLWSVAPADPASFGPRAIAGMWRALGGTLGGMVRQGSVPAGLQPAFASTSPALSEIVRDINKYSNNVMARQLLLSLALEQGGSGTLQAAQAVLGQWWSGHGGQAQELVLDNGAGLSREGRISALALARLLQQAWASPVMPELLSSLPITGVDGTLRRRKGLAQGAGHLKTGSLRDVAAIAGYTQGKSGRRYVLVAIVNHANALAARPALDALVDWVWAER</sequence>
<evidence type="ECO:0000256" key="2">
    <source>
        <dbReference type="ARBA" id="ARBA00022801"/>
    </source>
</evidence>
<evidence type="ECO:0000313" key="4">
    <source>
        <dbReference type="EMBL" id="QEA12924.1"/>
    </source>
</evidence>